<evidence type="ECO:0000313" key="1">
    <source>
        <dbReference type="EMBL" id="KZM34256.1"/>
    </source>
</evidence>
<name>A0A163QKJ5_9CELL</name>
<proteinExistence type="predicted"/>
<dbReference type="Gene3D" id="3.40.50.1220">
    <property type="entry name" value="TPP-binding domain"/>
    <property type="match status" value="1"/>
</dbReference>
<dbReference type="EMBL" id="LRIE01000081">
    <property type="protein sequence ID" value="KZM34256.1"/>
    <property type="molecule type" value="Genomic_DNA"/>
</dbReference>
<dbReference type="SUPFAM" id="SSF52467">
    <property type="entry name" value="DHS-like NAD/FAD-binding domain"/>
    <property type="match status" value="1"/>
</dbReference>
<protein>
    <submittedName>
        <fullName evidence="1">Uncharacterized protein</fullName>
    </submittedName>
</protein>
<comment type="caution">
    <text evidence="1">The sequence shown here is derived from an EMBL/GenBank/DDBJ whole genome shotgun (WGS) entry which is preliminary data.</text>
</comment>
<dbReference type="PATRIC" id="fig|43678.3.peg.3240"/>
<sequence>MKQVRGSAFDPVLTLASVLEATPGSHVALLGAGISVSAGVPSAWGVQEWLIRRIARAEGVTEELDTPHDWYRSRFEREATYESLLEGLAPTQHARQAILRDLFEPDPADPDRVPSEPSPSHRALARLATSRSIRIFLTLNFDHLMERALREEGIEPTVVRSVDDLKGLAPLHTLNAIVVHLHGDYLTPISMRNTTTELADYDLELQNFLDRVLSDHALIAVGWSAEYDPALRAATDKSLLQRYGSYWVTRGELGPLASDLAVRHRIEHVRGDANVVMGRLADAVTAIADRRGRHPLTLAESIAGTKRELSGRTVAMSTHDRLRQELTALREQPDLNRTAQELEGEPYPSILGRLTEASIVPAGLIAAAAYWGNEETDRWWFEDLRRFSADSRDSGLTKLLALPRACGSLLYQAALVGAVAAGRWDLAHRLLCASAEQHTGTQRTLREQLAAMRSFAIEHNAPSARALAHLSPIFTDHLALGARAYEESWELAEILVLVEQVHSHPQLGERITRLAVVRATESTAEERMREAEGTADLDSHDNASERLGAARQDAGRALGAIADLVGAQGAHIRFSSTIAERLAAPAAERVLADLRREGAAHPILRAGFAARNQAVLEATLEAISLQVGRIGKDRADRALIAGPGHGGVISSYLWIDTEEPPRF</sequence>
<evidence type="ECO:0000313" key="2">
    <source>
        <dbReference type="Proteomes" id="UP000076447"/>
    </source>
</evidence>
<reference evidence="1 2" key="1">
    <citation type="submission" date="2016-01" db="EMBL/GenBank/DDBJ databases">
        <title>Genome sequence of Oerskovia enterophila VJag, an agar and cellulose degrading bacterium.</title>
        <authorList>
            <person name="Poehlein A."/>
            <person name="Jag V."/>
            <person name="Bengelsdorf F."/>
            <person name="Duerre P."/>
            <person name="Daniel R."/>
        </authorList>
    </citation>
    <scope>NUCLEOTIDE SEQUENCE [LARGE SCALE GENOMIC DNA]</scope>
    <source>
        <strain evidence="1 2">VJag</strain>
    </source>
</reference>
<dbReference type="InterPro" id="IPR029035">
    <property type="entry name" value="DHS-like_NAD/FAD-binding_dom"/>
</dbReference>
<dbReference type="Pfam" id="PF13289">
    <property type="entry name" value="SIR2_2"/>
    <property type="match status" value="1"/>
</dbReference>
<organism evidence="1 2">
    <name type="scientific">Oerskovia enterophila</name>
    <dbReference type="NCBI Taxonomy" id="43678"/>
    <lineage>
        <taxon>Bacteria</taxon>
        <taxon>Bacillati</taxon>
        <taxon>Actinomycetota</taxon>
        <taxon>Actinomycetes</taxon>
        <taxon>Micrococcales</taxon>
        <taxon>Cellulomonadaceae</taxon>
        <taxon>Oerskovia</taxon>
    </lineage>
</organism>
<dbReference type="Proteomes" id="UP000076447">
    <property type="component" value="Unassembled WGS sequence"/>
</dbReference>
<dbReference type="AlphaFoldDB" id="A0A163QKJ5"/>
<gene>
    <name evidence="1" type="ORF">OJAG_30880</name>
</gene>
<dbReference type="STRING" id="43678.OJAG_30880"/>
<accession>A0A163QKJ5</accession>